<dbReference type="PANTHER" id="PTHR30408">
    <property type="entry name" value="TYPE-1 RESTRICTION ENZYME ECOKI SPECIFICITY PROTEIN"/>
    <property type="match status" value="1"/>
</dbReference>
<dbReference type="GO" id="GO:0003677">
    <property type="term" value="F:DNA binding"/>
    <property type="evidence" value="ECO:0007669"/>
    <property type="project" value="UniProtKB-KW"/>
</dbReference>
<dbReference type="EMBL" id="LTAG01000117">
    <property type="protein sequence ID" value="KXO15141.1"/>
    <property type="molecule type" value="Genomic_DNA"/>
</dbReference>
<protein>
    <submittedName>
        <fullName evidence="5">Type I restriction modification DNA specificity domain protein</fullName>
    </submittedName>
</protein>
<dbReference type="InterPro" id="IPR000055">
    <property type="entry name" value="Restrct_endonuc_typeI_TRD"/>
</dbReference>
<dbReference type="PANTHER" id="PTHR30408:SF12">
    <property type="entry name" value="TYPE I RESTRICTION ENZYME MJAVIII SPECIFICITY SUBUNIT"/>
    <property type="match status" value="1"/>
</dbReference>
<comment type="caution">
    <text evidence="5">The sequence shown here is derived from an EMBL/GenBank/DDBJ whole genome shotgun (WGS) entry which is preliminary data.</text>
</comment>
<dbReference type="REBASE" id="170305">
    <property type="entry name" value="S.Pbi7880ORF2111P"/>
</dbReference>
<evidence type="ECO:0000313" key="6">
    <source>
        <dbReference type="Proteomes" id="UP000070093"/>
    </source>
</evidence>
<dbReference type="InterPro" id="IPR052021">
    <property type="entry name" value="Type-I_RS_S_subunit"/>
</dbReference>
<dbReference type="InterPro" id="IPR044946">
    <property type="entry name" value="Restrct_endonuc_typeI_TRD_sf"/>
</dbReference>
<gene>
    <name evidence="5" type="ORF">HMPREF3202_02112</name>
</gene>
<feature type="domain" description="Type I restriction modification DNA specificity" evidence="4">
    <location>
        <begin position="53"/>
        <end position="192"/>
    </location>
</feature>
<dbReference type="Gene3D" id="3.90.220.20">
    <property type="entry name" value="DNA methylase specificity domains"/>
    <property type="match status" value="2"/>
</dbReference>
<evidence type="ECO:0000256" key="3">
    <source>
        <dbReference type="ARBA" id="ARBA00023125"/>
    </source>
</evidence>
<evidence type="ECO:0000259" key="4">
    <source>
        <dbReference type="Pfam" id="PF01420"/>
    </source>
</evidence>
<comment type="similarity">
    <text evidence="1">Belongs to the type-I restriction system S methylase family.</text>
</comment>
<organism evidence="5 6">
    <name type="scientific">Prevotella bivia</name>
    <dbReference type="NCBI Taxonomy" id="28125"/>
    <lineage>
        <taxon>Bacteria</taxon>
        <taxon>Pseudomonadati</taxon>
        <taxon>Bacteroidota</taxon>
        <taxon>Bacteroidia</taxon>
        <taxon>Bacteroidales</taxon>
        <taxon>Prevotellaceae</taxon>
        <taxon>Prevotella</taxon>
    </lineage>
</organism>
<dbReference type="GO" id="GO:0009307">
    <property type="term" value="P:DNA restriction-modification system"/>
    <property type="evidence" value="ECO:0007669"/>
    <property type="project" value="UniProtKB-KW"/>
</dbReference>
<proteinExistence type="inferred from homology"/>
<dbReference type="Pfam" id="PF01420">
    <property type="entry name" value="Methylase_S"/>
    <property type="match status" value="2"/>
</dbReference>
<dbReference type="AlphaFoldDB" id="A0A137SRZ3"/>
<feature type="domain" description="Type I restriction modification DNA specificity" evidence="4">
    <location>
        <begin position="271"/>
        <end position="410"/>
    </location>
</feature>
<dbReference type="Proteomes" id="UP000070093">
    <property type="component" value="Unassembled WGS sequence"/>
</dbReference>
<name>A0A137SRZ3_9BACT</name>
<dbReference type="RefSeq" id="WP_052044477.1">
    <property type="nucleotide sequence ID" value="NZ_CP126677.1"/>
</dbReference>
<sequence length="454" mass="51328">MKQYETYKDSGIQWLGKVPSHWEITPLKYNLSLKGRIGWNGLKSDEFKESSYAYLVTGQDFNKADIDWSSCYQIDKKRYEEDPFIQLSNGDLLVTKDGTIGKVAKVSNLDKPACLNSGIFVVKRLNPTFESNFLYWTFVSNQLLDFNNFNSSGSTIQHLYQNVFENMPLLVPLKEEQKAIASYLDYKVSQIDAAIKEKEAMLEDLKAYRTAIISEAVTKGLDKGVTFVESGNEAIGNIPLGWKVMKTLYCLSMPITDGPHTTPELLDEGIPFISAEAVSCGNGKIDFTHKRGYISQDFYEECCNKYIPQRNDIYMIKSGATTGKVAIVDTDEIFTIWSPLAVFRCDIEVMLPSYMFYLLQSTLYQSQVELGWSFGTQQNIGMRVLEKIPVPVPPIEEQQSIVEHITNKIYKLDKAIGELSQSSNDLQSYKSSVISEAVTGKVDLRNWNKKTVTA</sequence>
<evidence type="ECO:0000256" key="1">
    <source>
        <dbReference type="ARBA" id="ARBA00010923"/>
    </source>
</evidence>
<accession>A0A137SRZ3</accession>
<evidence type="ECO:0000256" key="2">
    <source>
        <dbReference type="ARBA" id="ARBA00022747"/>
    </source>
</evidence>
<dbReference type="STRING" id="28125.HMPREF3202_02112"/>
<dbReference type="Gene3D" id="1.10.287.1120">
    <property type="entry name" value="Bipartite methylase S protein"/>
    <property type="match status" value="1"/>
</dbReference>
<dbReference type="SUPFAM" id="SSF116734">
    <property type="entry name" value="DNA methylase specificity domain"/>
    <property type="match status" value="2"/>
</dbReference>
<dbReference type="PATRIC" id="fig|28125.4.peg.2109"/>
<keyword evidence="3" id="KW-0238">DNA-binding</keyword>
<reference evidence="5 6" key="1">
    <citation type="submission" date="2016-02" db="EMBL/GenBank/DDBJ databases">
        <authorList>
            <person name="Wen L."/>
            <person name="He K."/>
            <person name="Yang H."/>
        </authorList>
    </citation>
    <scope>NUCLEOTIDE SEQUENCE [LARGE SCALE GENOMIC DNA]</scope>
    <source>
        <strain evidence="5 6">GED7880</strain>
    </source>
</reference>
<evidence type="ECO:0000313" key="5">
    <source>
        <dbReference type="EMBL" id="KXO15141.1"/>
    </source>
</evidence>
<keyword evidence="2" id="KW-0680">Restriction system</keyword>